<evidence type="ECO:0000313" key="6">
    <source>
        <dbReference type="Proteomes" id="UP000541969"/>
    </source>
</evidence>
<dbReference type="CDD" id="cd05387">
    <property type="entry name" value="BY-kinase"/>
    <property type="match status" value="1"/>
</dbReference>
<dbReference type="PANTHER" id="PTHR32309:SF13">
    <property type="entry name" value="FERRIC ENTEROBACTIN TRANSPORT PROTEIN FEPE"/>
    <property type="match status" value="1"/>
</dbReference>
<dbReference type="EMBL" id="JACBZT010000001">
    <property type="protein sequence ID" value="NYJ05845.1"/>
    <property type="molecule type" value="Genomic_DNA"/>
</dbReference>
<feature type="region of interest" description="Disordered" evidence="3">
    <location>
        <begin position="429"/>
        <end position="474"/>
    </location>
</feature>
<dbReference type="SUPFAM" id="SSF52540">
    <property type="entry name" value="P-loop containing nucleoside triphosphate hydrolases"/>
    <property type="match status" value="1"/>
</dbReference>
<sequence>MHLDKTPATRGLPRERPVLLAYLRWILLVTLVAVASACALSWALHHPSFESEIRVLVEPAEPRVGAAVAPDMETERQVAISGVVTAAAAQQVGVSATYLQEHASVTVPAASTVLVIQFDDTSAASAQRYAQAIADAYVDYRKGQAATLSAASMPTAATTPNYPVNGAAGLALGLIVGVGSALLRDRSDDRLRGPRDFVERTELPILATVPVRRRRWRRASLLPVLRDPSSTAGEAYRQVSGKVERAARQRRKLTTVTLFTSPSASDGVAHVAANTAIALAQSGHRVVLVECDVRVPRLAGLFDIPSGPGVARALVGRVPLNQALQASEVENLSLLPAGSPGPLGPGELFTFGAVGRLLSAIPADIDHVVVLTPPVLDAAETAVVAEHAHLLVLVAVIGATTRRDLEGAAAELSGGPSSLFGGVLLKAGRGGRAARRSQPLPAEWDDDMGPTAPEDDGVAEETPGTTAIDRRGRA</sequence>
<dbReference type="Proteomes" id="UP000541969">
    <property type="component" value="Unassembled WGS sequence"/>
</dbReference>
<dbReference type="RefSeq" id="WP_179716540.1">
    <property type="nucleotide sequence ID" value="NZ_JACBZT010000001.1"/>
</dbReference>
<organism evidence="5 6">
    <name type="scientific">Petropleomorpha daqingensis</name>
    <dbReference type="NCBI Taxonomy" id="2026353"/>
    <lineage>
        <taxon>Bacteria</taxon>
        <taxon>Bacillati</taxon>
        <taxon>Actinomycetota</taxon>
        <taxon>Actinomycetes</taxon>
        <taxon>Geodermatophilales</taxon>
        <taxon>Geodermatophilaceae</taxon>
        <taxon>Petropleomorpha</taxon>
    </lineage>
</organism>
<proteinExistence type="predicted"/>
<feature type="transmembrane region" description="Helical" evidence="4">
    <location>
        <begin position="21"/>
        <end position="44"/>
    </location>
</feature>
<dbReference type="InterPro" id="IPR050445">
    <property type="entry name" value="Bact_polysacc_biosynth/exp"/>
</dbReference>
<evidence type="ECO:0000256" key="3">
    <source>
        <dbReference type="SAM" id="MobiDB-lite"/>
    </source>
</evidence>
<dbReference type="Gene3D" id="3.40.50.300">
    <property type="entry name" value="P-loop containing nucleotide triphosphate hydrolases"/>
    <property type="match status" value="1"/>
</dbReference>
<feature type="compositionally biased region" description="Acidic residues" evidence="3">
    <location>
        <begin position="443"/>
        <end position="459"/>
    </location>
</feature>
<accession>A0A853CCV0</accession>
<protein>
    <submittedName>
        <fullName evidence="5">Mrp family chromosome partitioning ATPase/capsular polysaccharide biosynthesis protein</fullName>
    </submittedName>
</protein>
<keyword evidence="6" id="KW-1185">Reference proteome</keyword>
<keyword evidence="1" id="KW-0547">Nucleotide-binding</keyword>
<keyword evidence="4" id="KW-1133">Transmembrane helix</keyword>
<dbReference type="InterPro" id="IPR005702">
    <property type="entry name" value="Wzc-like_C"/>
</dbReference>
<evidence type="ECO:0000256" key="1">
    <source>
        <dbReference type="ARBA" id="ARBA00022741"/>
    </source>
</evidence>
<keyword evidence="4" id="KW-0472">Membrane</keyword>
<dbReference type="AlphaFoldDB" id="A0A853CCV0"/>
<keyword evidence="2" id="KW-0067">ATP-binding</keyword>
<comment type="caution">
    <text evidence="5">The sequence shown here is derived from an EMBL/GenBank/DDBJ whole genome shotgun (WGS) entry which is preliminary data.</text>
</comment>
<keyword evidence="4" id="KW-0812">Transmembrane</keyword>
<evidence type="ECO:0000313" key="5">
    <source>
        <dbReference type="EMBL" id="NYJ05845.1"/>
    </source>
</evidence>
<gene>
    <name evidence="5" type="ORF">GGQ55_002123</name>
</gene>
<dbReference type="InterPro" id="IPR027417">
    <property type="entry name" value="P-loop_NTPase"/>
</dbReference>
<name>A0A853CCV0_9ACTN</name>
<reference evidence="5 6" key="1">
    <citation type="submission" date="2020-07" db="EMBL/GenBank/DDBJ databases">
        <title>Sequencing the genomes of 1000 actinobacteria strains.</title>
        <authorList>
            <person name="Klenk H.-P."/>
        </authorList>
    </citation>
    <scope>NUCLEOTIDE SEQUENCE [LARGE SCALE GENOMIC DNA]</scope>
    <source>
        <strain evidence="5 6">DSM 104001</strain>
    </source>
</reference>
<evidence type="ECO:0000256" key="4">
    <source>
        <dbReference type="SAM" id="Phobius"/>
    </source>
</evidence>
<dbReference type="PANTHER" id="PTHR32309">
    <property type="entry name" value="TYROSINE-PROTEIN KINASE"/>
    <property type="match status" value="1"/>
</dbReference>
<evidence type="ECO:0000256" key="2">
    <source>
        <dbReference type="ARBA" id="ARBA00022840"/>
    </source>
</evidence>